<gene>
    <name evidence="5" type="ORF">EIN_505520</name>
</gene>
<dbReference type="Gene3D" id="3.20.20.80">
    <property type="entry name" value="Glycosidases"/>
    <property type="match status" value="1"/>
</dbReference>
<keyword evidence="4 5" id="KW-0326">Glycosidase</keyword>
<evidence type="ECO:0000256" key="2">
    <source>
        <dbReference type="ARBA" id="ARBA00023277"/>
    </source>
</evidence>
<dbReference type="PANTHER" id="PTHR31352:SF1">
    <property type="entry name" value="BETA-AMYLASE 3, CHLOROPLASTIC"/>
    <property type="match status" value="1"/>
</dbReference>
<sequence length="436" mass="49125">MIALIILLSIASSIEVNLMLPLDVVTSQGIRNPEQLQNDLNKIKSSGVVGVMSDIYWGLVETSPKTYNWDSYEKLVSMVKTTGLKLKVALYFHKCGNGVGDIPTIHLPLWAEKSILTNDAFFKDAENRVIDEYISFAFDDEKVFEGRTPIEIYGDFMASFKQNFQKYIDDGTIKEIQIGMGIKGETRYPSFPLNLWSYCGVGAFQCSDKKSQQKLKNAANATGHPEWGHNPTNAGYYNNMPPTSTGFFGNDAENYQSEYGKFFQQWYFDLLLSHTDKILFSARTIFGDSLFLVGKISCIHWWWMDDSHAGEMTAGYYNSNGNNAYNTLSNIFEKYNITFDFTTLEMLGTDVKCGSQPVSLIDQAYSAASSVGLTKCGENEYDMCGYGGCNTNGFIQINKKAKEHNLSSFSYNRMTRALLDDATAWKQFCDFVNLMK</sequence>
<dbReference type="PANTHER" id="PTHR31352">
    <property type="entry name" value="BETA-AMYLASE 1, CHLOROPLASTIC"/>
    <property type="match status" value="1"/>
</dbReference>
<keyword evidence="6" id="KW-1185">Reference proteome</keyword>
<proteinExistence type="inferred from homology"/>
<dbReference type="KEGG" id="eiv:EIN_505520"/>
<accession>A0A0A1U7E8</accession>
<dbReference type="OMA" id="PFVRKMS"/>
<dbReference type="EMBL" id="KB206500">
    <property type="protein sequence ID" value="ELP90316.1"/>
    <property type="molecule type" value="Genomic_DNA"/>
</dbReference>
<dbReference type="InterPro" id="IPR017853">
    <property type="entry name" value="GH"/>
</dbReference>
<dbReference type="GeneID" id="14889287"/>
<protein>
    <recommendedName>
        <fullName evidence="4">Beta-amylase</fullName>
        <ecNumber evidence="4">3.2.1.2</ecNumber>
    </recommendedName>
</protein>
<evidence type="ECO:0000313" key="6">
    <source>
        <dbReference type="Proteomes" id="UP000014680"/>
    </source>
</evidence>
<keyword evidence="3 4" id="KW-0624">Polysaccharide degradation</keyword>
<dbReference type="GO" id="GO:0000272">
    <property type="term" value="P:polysaccharide catabolic process"/>
    <property type="evidence" value="ECO:0007669"/>
    <property type="project" value="UniProtKB-KW"/>
</dbReference>
<dbReference type="GO" id="GO:0016161">
    <property type="term" value="F:beta-amylase activity"/>
    <property type="evidence" value="ECO:0007669"/>
    <property type="project" value="UniProtKB-EC"/>
</dbReference>
<dbReference type="AlphaFoldDB" id="A0A0A1U7E8"/>
<keyword evidence="2 4" id="KW-0119">Carbohydrate metabolism</keyword>
<dbReference type="RefSeq" id="XP_004257087.1">
    <property type="nucleotide sequence ID" value="XM_004257039.1"/>
</dbReference>
<evidence type="ECO:0000313" key="5">
    <source>
        <dbReference type="EMBL" id="ELP90316.1"/>
    </source>
</evidence>
<organism evidence="5 6">
    <name type="scientific">Entamoeba invadens IP1</name>
    <dbReference type="NCBI Taxonomy" id="370355"/>
    <lineage>
        <taxon>Eukaryota</taxon>
        <taxon>Amoebozoa</taxon>
        <taxon>Evosea</taxon>
        <taxon>Archamoebae</taxon>
        <taxon>Mastigamoebida</taxon>
        <taxon>Entamoebidae</taxon>
        <taxon>Entamoeba</taxon>
    </lineage>
</organism>
<dbReference type="SUPFAM" id="SSF51445">
    <property type="entry name" value="(Trans)glycosidases"/>
    <property type="match status" value="1"/>
</dbReference>
<dbReference type="OrthoDB" id="1660156at2759"/>
<reference evidence="5 6" key="1">
    <citation type="submission" date="2012-10" db="EMBL/GenBank/DDBJ databases">
        <authorList>
            <person name="Zafar N."/>
            <person name="Inman J."/>
            <person name="Hall N."/>
            <person name="Lorenzi H."/>
            <person name="Caler E."/>
        </authorList>
    </citation>
    <scope>NUCLEOTIDE SEQUENCE [LARGE SCALE GENOMIC DNA]</scope>
    <source>
        <strain evidence="5 6">IP1</strain>
    </source>
</reference>
<evidence type="ECO:0000256" key="1">
    <source>
        <dbReference type="ARBA" id="ARBA00005652"/>
    </source>
</evidence>
<dbReference type="Pfam" id="PF01373">
    <property type="entry name" value="Glyco_hydro_14"/>
    <property type="match status" value="1"/>
</dbReference>
<dbReference type="EC" id="3.2.1.2" evidence="4"/>
<comment type="similarity">
    <text evidence="1 4">Belongs to the glycosyl hydrolase 14 family.</text>
</comment>
<comment type="catalytic activity">
    <reaction evidence="4">
        <text>Hydrolysis of (1-&gt;4)-alpha-D-glucosidic linkages in polysaccharides so as to remove successive maltose units from the non-reducing ends of the chains.</text>
        <dbReference type="EC" id="3.2.1.2"/>
    </reaction>
</comment>
<dbReference type="Proteomes" id="UP000014680">
    <property type="component" value="Unassembled WGS sequence"/>
</dbReference>
<dbReference type="InterPro" id="IPR001554">
    <property type="entry name" value="Glyco_hydro_14"/>
</dbReference>
<evidence type="ECO:0000256" key="3">
    <source>
        <dbReference type="ARBA" id="ARBA00023326"/>
    </source>
</evidence>
<dbReference type="PRINTS" id="PR00750">
    <property type="entry name" value="BETAAMYLASE"/>
</dbReference>
<keyword evidence="4 5" id="KW-0378">Hydrolase</keyword>
<evidence type="ECO:0000256" key="4">
    <source>
        <dbReference type="RuleBase" id="RU000509"/>
    </source>
</evidence>
<name>A0A0A1U7E8_ENTIV</name>
<dbReference type="VEuPathDB" id="AmoebaDB:EIN_505520"/>